<dbReference type="Pfam" id="PF00702">
    <property type="entry name" value="Hydrolase"/>
    <property type="match status" value="1"/>
</dbReference>
<name>A0A7S2IKA7_9STRA</name>
<gene>
    <name evidence="1" type="ORF">HTAM1171_LOCUS12606</name>
</gene>
<accession>A0A7S2IKA7</accession>
<evidence type="ECO:0000313" key="1">
    <source>
        <dbReference type="EMBL" id="CAD9520505.1"/>
    </source>
</evidence>
<dbReference type="AlphaFoldDB" id="A0A7S2IKA7"/>
<dbReference type="EMBL" id="HBGV01020196">
    <property type="protein sequence ID" value="CAD9520505.1"/>
    <property type="molecule type" value="Transcribed_RNA"/>
</dbReference>
<dbReference type="GO" id="GO:0016791">
    <property type="term" value="F:phosphatase activity"/>
    <property type="evidence" value="ECO:0007669"/>
    <property type="project" value="TreeGrafter"/>
</dbReference>
<dbReference type="PANTHER" id="PTHR18901:SF38">
    <property type="entry name" value="PSEUDOURIDINE-5'-PHOSPHATASE"/>
    <property type="match status" value="1"/>
</dbReference>
<dbReference type="CDD" id="cd07505">
    <property type="entry name" value="HAD_BPGM-like"/>
    <property type="match status" value="1"/>
</dbReference>
<sequence>MSKMFKHIPIIVAGDDEAVKNGKPAPDIYVEAARRLGVHPSECLVFEDGVPGAKSGSAAGCQVIAVPDPRMDKSVFHAIADVVLDDLWHFNGERWGLELNMADVKNQLSVSV</sequence>
<protein>
    <recommendedName>
        <fullName evidence="2">Riboflavin kinase</fullName>
    </recommendedName>
</protein>
<dbReference type="InterPro" id="IPR023214">
    <property type="entry name" value="HAD_sf"/>
</dbReference>
<dbReference type="InterPro" id="IPR036412">
    <property type="entry name" value="HAD-like_sf"/>
</dbReference>
<dbReference type="NCBIfam" id="TIGR01509">
    <property type="entry name" value="HAD-SF-IA-v3"/>
    <property type="match status" value="1"/>
</dbReference>
<dbReference type="Gene3D" id="3.40.50.1000">
    <property type="entry name" value="HAD superfamily/HAD-like"/>
    <property type="match status" value="1"/>
</dbReference>
<evidence type="ECO:0008006" key="2">
    <source>
        <dbReference type="Google" id="ProtNLM"/>
    </source>
</evidence>
<dbReference type="PANTHER" id="PTHR18901">
    <property type="entry name" value="2-DEOXYGLUCOSE-6-PHOSPHATE PHOSPHATASE 2"/>
    <property type="match status" value="1"/>
</dbReference>
<reference evidence="1" key="1">
    <citation type="submission" date="2021-01" db="EMBL/GenBank/DDBJ databases">
        <authorList>
            <person name="Corre E."/>
            <person name="Pelletier E."/>
            <person name="Niang G."/>
            <person name="Scheremetjew M."/>
            <person name="Finn R."/>
            <person name="Kale V."/>
            <person name="Holt S."/>
            <person name="Cochrane G."/>
            <person name="Meng A."/>
            <person name="Brown T."/>
            <person name="Cohen L."/>
        </authorList>
    </citation>
    <scope>NUCLEOTIDE SEQUENCE</scope>
    <source>
        <strain evidence="1">CCMP826</strain>
    </source>
</reference>
<proteinExistence type="predicted"/>
<organism evidence="1">
    <name type="scientific">Helicotheca tamesis</name>
    <dbReference type="NCBI Taxonomy" id="374047"/>
    <lineage>
        <taxon>Eukaryota</taxon>
        <taxon>Sar</taxon>
        <taxon>Stramenopiles</taxon>
        <taxon>Ochrophyta</taxon>
        <taxon>Bacillariophyta</taxon>
        <taxon>Mediophyceae</taxon>
        <taxon>Lithodesmiophycidae</taxon>
        <taxon>Lithodesmiales</taxon>
        <taxon>Lithodesmiaceae</taxon>
        <taxon>Helicotheca</taxon>
    </lineage>
</organism>
<dbReference type="SUPFAM" id="SSF56784">
    <property type="entry name" value="HAD-like"/>
    <property type="match status" value="1"/>
</dbReference>
<dbReference type="InterPro" id="IPR006439">
    <property type="entry name" value="HAD-SF_hydro_IA"/>
</dbReference>